<dbReference type="InParanoid" id="A0A1E1LQY3"/>
<proteinExistence type="predicted"/>
<dbReference type="InterPro" id="IPR036770">
    <property type="entry name" value="Ankyrin_rpt-contain_sf"/>
</dbReference>
<sequence>MACFSTLRRSPLPLIRDPKFSNYYLPCFLYQSPSLLGSFQDQFLLAVRRPGLAVVQTFSKFNVDPDMPDSKGSIAIIELVQPGDSIIVNLLCQYKYSLKCTPFGMPLSIAAATEDIQIAEALDRHGAEVSMLPSKLKKLQS</sequence>
<name>A0A1E1LQY3_9HELO</name>
<dbReference type="SUPFAM" id="SSF48403">
    <property type="entry name" value="Ankyrin repeat"/>
    <property type="match status" value="1"/>
</dbReference>
<evidence type="ECO:0000313" key="1">
    <source>
        <dbReference type="EMBL" id="CZT12907.1"/>
    </source>
</evidence>
<keyword evidence="2" id="KW-1185">Reference proteome</keyword>
<accession>A0A1E1LQY3</accession>
<gene>
    <name evidence="1" type="ORF">RCO7_09288</name>
</gene>
<dbReference type="Gene3D" id="1.25.40.20">
    <property type="entry name" value="Ankyrin repeat-containing domain"/>
    <property type="match status" value="1"/>
</dbReference>
<organism evidence="1 2">
    <name type="scientific">Rhynchosporium graminicola</name>
    <dbReference type="NCBI Taxonomy" id="2792576"/>
    <lineage>
        <taxon>Eukaryota</taxon>
        <taxon>Fungi</taxon>
        <taxon>Dikarya</taxon>
        <taxon>Ascomycota</taxon>
        <taxon>Pezizomycotina</taxon>
        <taxon>Leotiomycetes</taxon>
        <taxon>Helotiales</taxon>
        <taxon>Ploettnerulaceae</taxon>
        <taxon>Rhynchosporium</taxon>
    </lineage>
</organism>
<evidence type="ECO:0000313" key="2">
    <source>
        <dbReference type="Proteomes" id="UP000178129"/>
    </source>
</evidence>
<comment type="caution">
    <text evidence="1">The sequence shown here is derived from an EMBL/GenBank/DDBJ whole genome shotgun (WGS) entry which is preliminary data.</text>
</comment>
<dbReference type="AlphaFoldDB" id="A0A1E1LQY3"/>
<protein>
    <submittedName>
        <fullName evidence="1">Uncharacterized protein</fullName>
    </submittedName>
</protein>
<dbReference type="Proteomes" id="UP000178129">
    <property type="component" value="Unassembled WGS sequence"/>
</dbReference>
<reference evidence="2" key="1">
    <citation type="submission" date="2016-03" db="EMBL/GenBank/DDBJ databases">
        <authorList>
            <person name="Ploux O."/>
        </authorList>
    </citation>
    <scope>NUCLEOTIDE SEQUENCE [LARGE SCALE GENOMIC DNA]</scope>
    <source>
        <strain evidence="2">UK7</strain>
    </source>
</reference>
<dbReference type="EMBL" id="FJUW01000078">
    <property type="protein sequence ID" value="CZT12907.1"/>
    <property type="molecule type" value="Genomic_DNA"/>
</dbReference>